<evidence type="ECO:0000259" key="8">
    <source>
        <dbReference type="Pfam" id="PF02503"/>
    </source>
</evidence>
<comment type="caution">
    <text evidence="12">The sequence shown here is derived from an EMBL/GenBank/DDBJ whole genome shotgun (WGS) entry which is preliminary data.</text>
</comment>
<dbReference type="Gene3D" id="3.30.1840.10">
    <property type="entry name" value="Polyphosphate kinase middle domain"/>
    <property type="match status" value="1"/>
</dbReference>
<dbReference type="NCBIfam" id="TIGR03705">
    <property type="entry name" value="poly_P_kin"/>
    <property type="match status" value="1"/>
</dbReference>
<comment type="PTM">
    <text evidence="6 7">An intermediate of this reaction is the autophosphorylated ppk in which a phosphate is covalently linked to a histidine residue through a N-P bond.</text>
</comment>
<feature type="active site" description="Phosphohistidine intermediate" evidence="6">
    <location>
        <position position="459"/>
    </location>
</feature>
<dbReference type="GO" id="GO:0008976">
    <property type="term" value="F:polyphosphate kinase activity"/>
    <property type="evidence" value="ECO:0007669"/>
    <property type="project" value="UniProtKB-UniRule"/>
</dbReference>
<keyword evidence="6" id="KW-0460">Magnesium</keyword>
<feature type="binding site" evidence="6">
    <location>
        <position position="67"/>
    </location>
    <ligand>
        <name>ATP</name>
        <dbReference type="ChEBI" id="CHEBI:30616"/>
    </ligand>
</feature>
<dbReference type="CDD" id="cd09167">
    <property type="entry name" value="PLDc_EcPPK1_C2_like"/>
    <property type="match status" value="1"/>
</dbReference>
<evidence type="ECO:0000256" key="6">
    <source>
        <dbReference type="HAMAP-Rule" id="MF_00347"/>
    </source>
</evidence>
<feature type="domain" description="Polyphosphate kinase C-terminal" evidence="11">
    <location>
        <begin position="356"/>
        <end position="519"/>
    </location>
</feature>
<dbReference type="InterPro" id="IPR036832">
    <property type="entry name" value="PPK_N_dom_sf"/>
</dbReference>
<feature type="binding site" evidence="6">
    <location>
        <position position="617"/>
    </location>
    <ligand>
        <name>ATP</name>
        <dbReference type="ChEBI" id="CHEBI:30616"/>
    </ligand>
</feature>
<protein>
    <recommendedName>
        <fullName evidence="6 7">Polyphosphate kinase</fullName>
        <ecNumber evidence="6 7">2.7.4.1</ecNumber>
    </recommendedName>
    <alternativeName>
        <fullName evidence="6">ATP-polyphosphate phosphotransferase</fullName>
    </alternativeName>
    <alternativeName>
        <fullName evidence="6">Polyphosphoric acid kinase</fullName>
    </alternativeName>
</protein>
<evidence type="ECO:0000256" key="7">
    <source>
        <dbReference type="RuleBase" id="RU003800"/>
    </source>
</evidence>
<dbReference type="InterPro" id="IPR025198">
    <property type="entry name" value="PPK_N_dom"/>
</dbReference>
<evidence type="ECO:0000259" key="11">
    <source>
        <dbReference type="Pfam" id="PF17941"/>
    </source>
</evidence>
<evidence type="ECO:0000259" key="10">
    <source>
        <dbReference type="Pfam" id="PF13090"/>
    </source>
</evidence>
<dbReference type="InterPro" id="IPR025200">
    <property type="entry name" value="PPK_C_dom2"/>
</dbReference>
<feature type="domain" description="Polyphosphate kinase middle" evidence="8">
    <location>
        <begin position="146"/>
        <end position="328"/>
    </location>
</feature>
<dbReference type="InterPro" id="IPR003414">
    <property type="entry name" value="PP_kinase"/>
</dbReference>
<evidence type="ECO:0000256" key="5">
    <source>
        <dbReference type="ARBA" id="ARBA00022840"/>
    </source>
</evidence>
<dbReference type="Pfam" id="PF02503">
    <property type="entry name" value="PP_kinase"/>
    <property type="match status" value="1"/>
</dbReference>
<evidence type="ECO:0000256" key="1">
    <source>
        <dbReference type="ARBA" id="ARBA00022553"/>
    </source>
</evidence>
<dbReference type="Gene3D" id="1.20.58.310">
    <property type="entry name" value="Polyphosphate kinase N-terminal domain"/>
    <property type="match status" value="1"/>
</dbReference>
<dbReference type="Pfam" id="PF17941">
    <property type="entry name" value="PP_kinase_C_1"/>
    <property type="match status" value="1"/>
</dbReference>
<keyword evidence="3 6" id="KW-0547">Nucleotide-binding</keyword>
<dbReference type="GO" id="GO:0009358">
    <property type="term" value="C:polyphosphate kinase complex"/>
    <property type="evidence" value="ECO:0007669"/>
    <property type="project" value="InterPro"/>
</dbReference>
<keyword evidence="2 6" id="KW-0808">Transferase</keyword>
<dbReference type="CDD" id="cd09164">
    <property type="entry name" value="PLDc_EcPPK1_C1_like"/>
    <property type="match status" value="1"/>
</dbReference>
<dbReference type="HAMAP" id="MF_00347">
    <property type="entry name" value="Polyphosphate_kinase"/>
    <property type="match status" value="1"/>
</dbReference>
<dbReference type="GO" id="GO:0006799">
    <property type="term" value="P:polyphosphate biosynthetic process"/>
    <property type="evidence" value="ECO:0007669"/>
    <property type="project" value="UniProtKB-UniRule"/>
</dbReference>
<keyword evidence="5 6" id="KW-0067">ATP-binding</keyword>
<proteinExistence type="inferred from homology"/>
<evidence type="ECO:0000256" key="4">
    <source>
        <dbReference type="ARBA" id="ARBA00022777"/>
    </source>
</evidence>
<keyword evidence="4 6" id="KW-0418">Kinase</keyword>
<keyword evidence="6" id="KW-0479">Metal-binding</keyword>
<evidence type="ECO:0000256" key="2">
    <source>
        <dbReference type="ARBA" id="ARBA00022679"/>
    </source>
</evidence>
<dbReference type="SUPFAM" id="SSF143724">
    <property type="entry name" value="PHP14-like"/>
    <property type="match status" value="1"/>
</dbReference>
<feature type="binding site" evidence="6">
    <location>
        <position position="429"/>
    </location>
    <ligand>
        <name>Mg(2+)</name>
        <dbReference type="ChEBI" id="CHEBI:18420"/>
    </ligand>
</feature>
<keyword evidence="13" id="KW-1185">Reference proteome</keyword>
<feature type="domain" description="Polyphosphate kinase C-terminal" evidence="10">
    <location>
        <begin position="529"/>
        <end position="699"/>
    </location>
</feature>
<dbReference type="PANTHER" id="PTHR30218">
    <property type="entry name" value="POLYPHOSPHATE KINASE"/>
    <property type="match status" value="1"/>
</dbReference>
<gene>
    <name evidence="6" type="primary">ppk</name>
    <name evidence="12" type="ORF">C7382_101136</name>
</gene>
<dbReference type="PIRSF" id="PIRSF015589">
    <property type="entry name" value="PP_kinase"/>
    <property type="match status" value="1"/>
</dbReference>
<dbReference type="SUPFAM" id="SSF56024">
    <property type="entry name" value="Phospholipase D/nuclease"/>
    <property type="match status" value="2"/>
</dbReference>
<dbReference type="Gene3D" id="3.30.870.10">
    <property type="entry name" value="Endonuclease Chain A"/>
    <property type="match status" value="2"/>
</dbReference>
<accession>A0A2U1FSR6</accession>
<evidence type="ECO:0000259" key="9">
    <source>
        <dbReference type="Pfam" id="PF13089"/>
    </source>
</evidence>
<dbReference type="EMBL" id="QEKY01000001">
    <property type="protein sequence ID" value="PVZ15205.1"/>
    <property type="molecule type" value="Genomic_DNA"/>
</dbReference>
<dbReference type="EC" id="2.7.4.1" evidence="6 7"/>
<comment type="function">
    <text evidence="6 7">Catalyzes the reversible transfer of the terminal phosphate of ATP to form a long-chain polyphosphate (polyP).</text>
</comment>
<dbReference type="NCBIfam" id="NF003917">
    <property type="entry name" value="PRK05443.1-1"/>
    <property type="match status" value="1"/>
</dbReference>
<feature type="binding site" evidence="6">
    <location>
        <position position="590"/>
    </location>
    <ligand>
        <name>ATP</name>
        <dbReference type="ChEBI" id="CHEBI:30616"/>
    </ligand>
</feature>
<dbReference type="InterPro" id="IPR036830">
    <property type="entry name" value="PP_kinase_middle_dom_sf"/>
</dbReference>
<feature type="domain" description="Polyphosphate kinase N-terminal" evidence="9">
    <location>
        <begin position="29"/>
        <end position="136"/>
    </location>
</feature>
<dbReference type="GO" id="GO:0046872">
    <property type="term" value="F:metal ion binding"/>
    <property type="evidence" value="ECO:0007669"/>
    <property type="project" value="UniProtKB-KW"/>
</dbReference>
<dbReference type="AlphaFoldDB" id="A0A2U1FSR6"/>
<dbReference type="GO" id="GO:0005524">
    <property type="term" value="F:ATP binding"/>
    <property type="evidence" value="ECO:0007669"/>
    <property type="project" value="UniProtKB-KW"/>
</dbReference>
<evidence type="ECO:0000313" key="12">
    <source>
        <dbReference type="EMBL" id="PVZ15205.1"/>
    </source>
</evidence>
<sequence>MLDSQPLQVSDSSMINENMTAVDASTYPFFRRDMSWLAFNERVLMEAADRTLPVYDRIKFLSIFSSNLEEFYTVRVAYHQAVLQKRRDRNDAEEDADADVHILQAIRETVMRQDDHYYRIFYDQILPTLEEHGIRLRTHAPSHPDHRAYLRRFFHEEVFPLLYPMLLLPGKVRTFIRSGRVYLAVRLHEIGAAENEYSYALLNVPTDGLPRFVDMPRLQTDTFHYYSFLEDIIKEHLDVVFPGYEVLDSYSIKVSRDADLLLDVQRTEDLPGEIRKKVKTRKLGAPTRFMYDGRMPEDVLHYICSSCDIDPEEAIRSGNYVNLQDLAHLPNPFAPRLETVTPEPLLSRQLEQAPSLMEGIRQRDYLIHVPYHTYDYVVRLLLEAAFSPDVSEIRLTQYRVAENSSIISALEAAAQSGKKVSVFVELKARFDEENNLRLSERMRRSGIRIVYSMPGLKVHAKTALILHHPRAGERPQGIALLSTGNFNETTARIYSDTTLMTANTDIVHDVYRLFRILDGDPEPARFTRLLVARYNMSEAITHLIDREIEHVKQGRRGYMLLKMNGLQDKNVITQLYKASEAGVEIDLIVRGICCLVPDMPQSRNIRVTRLVDMYLEHSRIWCFHNAGDEEVFISSADWMKRNLYNRIETACPVLDPVLRREIIDILEIQLSDNIKACRIDSSLNNIYKHNSSAVPVRAQTAIYRYLKEKEEAISL</sequence>
<comment type="cofactor">
    <cofactor evidence="6">
        <name>Mg(2+)</name>
        <dbReference type="ChEBI" id="CHEBI:18420"/>
    </cofactor>
</comment>
<feature type="binding site" evidence="6">
    <location>
        <position position="494"/>
    </location>
    <ligand>
        <name>ATP</name>
        <dbReference type="ChEBI" id="CHEBI:30616"/>
    </ligand>
</feature>
<evidence type="ECO:0000313" key="13">
    <source>
        <dbReference type="Proteomes" id="UP000245462"/>
    </source>
</evidence>
<dbReference type="PANTHER" id="PTHR30218:SF0">
    <property type="entry name" value="POLYPHOSPHATE KINASE"/>
    <property type="match status" value="1"/>
</dbReference>
<dbReference type="InterPro" id="IPR041108">
    <property type="entry name" value="PP_kinase_C_1"/>
</dbReference>
<feature type="binding site" evidence="6">
    <location>
        <position position="399"/>
    </location>
    <ligand>
        <name>Mg(2+)</name>
        <dbReference type="ChEBI" id="CHEBI:18420"/>
    </ligand>
</feature>
<organism evidence="12 13">
    <name type="scientific">Porphyromonas loveana</name>
    <dbReference type="NCBI Taxonomy" id="1884669"/>
    <lineage>
        <taxon>Bacteria</taxon>
        <taxon>Pseudomonadati</taxon>
        <taxon>Bacteroidota</taxon>
        <taxon>Bacteroidia</taxon>
        <taxon>Bacteroidales</taxon>
        <taxon>Porphyromonadaceae</taxon>
        <taxon>Porphyromonas</taxon>
    </lineage>
</organism>
<comment type="similarity">
    <text evidence="6 7">Belongs to the polyphosphate kinase 1 (PPK1) family.</text>
</comment>
<dbReference type="Pfam" id="PF13090">
    <property type="entry name" value="PP_kinase_C"/>
    <property type="match status" value="1"/>
</dbReference>
<dbReference type="NCBIfam" id="NF003923">
    <property type="entry name" value="PRK05443.3-1"/>
    <property type="match status" value="1"/>
</dbReference>
<reference evidence="12 13" key="1">
    <citation type="submission" date="2018-04" db="EMBL/GenBank/DDBJ databases">
        <title>Genomic Encyclopedia of Type Strains, Phase IV (KMG-IV): sequencing the most valuable type-strain genomes for metagenomic binning, comparative biology and taxonomic classification.</title>
        <authorList>
            <person name="Goeker M."/>
        </authorList>
    </citation>
    <scope>NUCLEOTIDE SEQUENCE [LARGE SCALE GENOMIC DNA]</scope>
    <source>
        <strain evidence="12 13">DSM 28520</strain>
    </source>
</reference>
<dbReference type="InterPro" id="IPR024953">
    <property type="entry name" value="PP_kinase_middle"/>
</dbReference>
<keyword evidence="1 6" id="KW-0597">Phosphoprotein</keyword>
<name>A0A2U1FSR6_9PORP</name>
<comment type="catalytic activity">
    <reaction evidence="6 7">
        <text>[phosphate](n) + ATP = [phosphate](n+1) + ADP</text>
        <dbReference type="Rhea" id="RHEA:19573"/>
        <dbReference type="Rhea" id="RHEA-COMP:9859"/>
        <dbReference type="Rhea" id="RHEA-COMP:14280"/>
        <dbReference type="ChEBI" id="CHEBI:16838"/>
        <dbReference type="ChEBI" id="CHEBI:30616"/>
        <dbReference type="ChEBI" id="CHEBI:456216"/>
        <dbReference type="EC" id="2.7.4.1"/>
    </reaction>
</comment>
<dbReference type="Pfam" id="PF13089">
    <property type="entry name" value="PP_kinase_N"/>
    <property type="match status" value="1"/>
</dbReference>
<dbReference type="Proteomes" id="UP000245462">
    <property type="component" value="Unassembled WGS sequence"/>
</dbReference>
<dbReference type="SUPFAM" id="SSF140356">
    <property type="entry name" value="PPK N-terminal domain-like"/>
    <property type="match status" value="1"/>
</dbReference>
<evidence type="ECO:0000256" key="3">
    <source>
        <dbReference type="ARBA" id="ARBA00022741"/>
    </source>
</evidence>